<dbReference type="Pfam" id="PF13508">
    <property type="entry name" value="Acetyltransf_7"/>
    <property type="match status" value="1"/>
</dbReference>
<evidence type="ECO:0000313" key="2">
    <source>
        <dbReference type="EMBL" id="AEE13272.1"/>
    </source>
</evidence>
<dbReference type="SUPFAM" id="SSF55729">
    <property type="entry name" value="Acyl-CoA N-acyltransferases (Nat)"/>
    <property type="match status" value="1"/>
</dbReference>
<name>F4KMH3_PORAD</name>
<sequence>MASNSPDSSSSTPFVSLVRMTRCDLCNEMHQSHLPTLRQLYEEAFPHSERRPWSDLEQLIGEQGAYHFFILEHPELGVVGFVTLWHFDDFYYGEHFAILPQLRNHRLGEQTLHTIKEYIGHEPIYFEVEPETLSEIAGRRINYYERNGFQVVKRDYLQPPYHREEQGVPLYIMSSEMGERDFIERVCQTLVDRVYPHF</sequence>
<dbReference type="InterPro" id="IPR016181">
    <property type="entry name" value="Acyl_CoA_acyltransferase"/>
</dbReference>
<dbReference type="EMBL" id="CP002689">
    <property type="protein sequence ID" value="AEE13272.1"/>
    <property type="molecule type" value="Genomic_DNA"/>
</dbReference>
<dbReference type="Proteomes" id="UP000006545">
    <property type="component" value="Chromosome"/>
</dbReference>
<dbReference type="AlphaFoldDB" id="F4KMH3"/>
<feature type="domain" description="N-acetyltransferase" evidence="1">
    <location>
        <begin position="24"/>
        <end position="178"/>
    </location>
</feature>
<dbReference type="Gene3D" id="3.40.630.30">
    <property type="match status" value="1"/>
</dbReference>
<protein>
    <submittedName>
        <fullName evidence="2">GCN5-related N-acetyltransferase</fullName>
    </submittedName>
</protein>
<proteinExistence type="predicted"/>
<dbReference type="OrthoDB" id="9127144at2"/>
<dbReference type="InterPro" id="IPR000182">
    <property type="entry name" value="GNAT_dom"/>
</dbReference>
<dbReference type="KEGG" id="pah:Poras_1333"/>
<evidence type="ECO:0000259" key="1">
    <source>
        <dbReference type="PROSITE" id="PS51186"/>
    </source>
</evidence>
<dbReference type="GO" id="GO:0016747">
    <property type="term" value="F:acyltransferase activity, transferring groups other than amino-acyl groups"/>
    <property type="evidence" value="ECO:0007669"/>
    <property type="project" value="InterPro"/>
</dbReference>
<gene>
    <name evidence="2" type="ordered locus">Poras_1333</name>
</gene>
<dbReference type="eggNOG" id="COG0456">
    <property type="taxonomic scope" value="Bacteria"/>
</dbReference>
<evidence type="ECO:0000313" key="3">
    <source>
        <dbReference type="Proteomes" id="UP000006545"/>
    </source>
</evidence>
<dbReference type="STRING" id="879243.Poras_1333"/>
<dbReference type="PROSITE" id="PS51186">
    <property type="entry name" value="GNAT"/>
    <property type="match status" value="1"/>
</dbReference>
<reference evidence="3" key="1">
    <citation type="submission" date="2011-04" db="EMBL/GenBank/DDBJ databases">
        <title>The complete genome of Porphyromonas asaccharolytica DSM 20707.</title>
        <authorList>
            <person name="Lucas S."/>
            <person name="Han J."/>
            <person name="Lapidus A."/>
            <person name="Bruce D."/>
            <person name="Goodwin L."/>
            <person name="Pitluck S."/>
            <person name="Peters L."/>
            <person name="Kyrpides N."/>
            <person name="Mavromatis K."/>
            <person name="Ivanova N."/>
            <person name="Ovchinnikova G."/>
            <person name="Pagani I."/>
            <person name="Lu M."/>
            <person name="Detter J.C."/>
            <person name="Tapia R."/>
            <person name="Han C."/>
            <person name="Land M."/>
            <person name="Hauser L."/>
            <person name="Markowitz V."/>
            <person name="Cheng J.-F."/>
            <person name="Hugenholtz P."/>
            <person name="Woyke T."/>
            <person name="Wu D."/>
            <person name="Gronow S."/>
            <person name="Wellnitz S."/>
            <person name="Brambilla E."/>
            <person name="Klenk H.-P."/>
            <person name="Eisen J.A."/>
        </authorList>
    </citation>
    <scope>NUCLEOTIDE SEQUENCE [LARGE SCALE GENOMIC DNA]</scope>
    <source>
        <strain evidence="3">ATCC 25260 / DSM 20707 / VPI 4198</strain>
    </source>
</reference>
<organism evidence="2 3">
    <name type="scientific">Porphyromonas asaccharolytica (strain ATCC 25260 / DSM 20707 / BCRC 10618 / CCUG 7834 / JCM 6326 / LMG 13178 / VPI 4198 / B440)</name>
    <name type="common">Bacteroides asaccharolyticus</name>
    <dbReference type="NCBI Taxonomy" id="879243"/>
    <lineage>
        <taxon>Bacteria</taxon>
        <taxon>Pseudomonadati</taxon>
        <taxon>Bacteroidota</taxon>
        <taxon>Bacteroidia</taxon>
        <taxon>Bacteroidales</taxon>
        <taxon>Porphyromonadaceae</taxon>
        <taxon>Porphyromonas</taxon>
    </lineage>
</organism>
<dbReference type="HOGENOM" id="CLU_105077_1_2_10"/>
<dbReference type="RefSeq" id="WP_013760661.1">
    <property type="nucleotide sequence ID" value="NC_015501.1"/>
</dbReference>
<accession>F4KMH3</accession>
<keyword evidence="3" id="KW-1185">Reference proteome</keyword>